<name>A0ABN8DCZ6_9STRA</name>
<dbReference type="EMBL" id="CAKLCB010000390">
    <property type="protein sequence ID" value="CAH0522516.1"/>
    <property type="molecule type" value="Genomic_DNA"/>
</dbReference>
<comment type="caution">
    <text evidence="1">The sequence shown here is derived from an EMBL/GenBank/DDBJ whole genome shotgun (WGS) entry which is preliminary data.</text>
</comment>
<sequence length="98" mass="11639">MNEEAQDVLRYWFDGDQMETYRLKWFPTQGSIKQQQTDREIAHRFGPLLTQAEAGELNSWRFESPETCVALILVLDQFSRHIYRPLQCCWLRSIKTAT</sequence>
<evidence type="ECO:0000313" key="2">
    <source>
        <dbReference type="Proteomes" id="UP001158986"/>
    </source>
</evidence>
<dbReference type="SUPFAM" id="SSF48452">
    <property type="entry name" value="TPR-like"/>
    <property type="match status" value="1"/>
</dbReference>
<dbReference type="InterPro" id="IPR011990">
    <property type="entry name" value="TPR-like_helical_dom_sf"/>
</dbReference>
<dbReference type="Gene3D" id="1.20.58.320">
    <property type="entry name" value="TPR-like"/>
    <property type="match status" value="1"/>
</dbReference>
<dbReference type="Proteomes" id="UP001158986">
    <property type="component" value="Unassembled WGS sequence"/>
</dbReference>
<keyword evidence="2" id="KW-1185">Reference proteome</keyword>
<proteinExistence type="predicted"/>
<protein>
    <submittedName>
        <fullName evidence="1">Uncharacterized protein</fullName>
    </submittedName>
</protein>
<evidence type="ECO:0000313" key="1">
    <source>
        <dbReference type="EMBL" id="CAH0522516.1"/>
    </source>
</evidence>
<dbReference type="Pfam" id="PF06041">
    <property type="entry name" value="DUF924"/>
    <property type="match status" value="1"/>
</dbReference>
<reference evidence="1 2" key="1">
    <citation type="submission" date="2021-11" db="EMBL/GenBank/DDBJ databases">
        <authorList>
            <person name="Islam A."/>
            <person name="Islam S."/>
            <person name="Flora M.S."/>
            <person name="Rahman M."/>
            <person name="Ziaur R.M."/>
            <person name="Epstein J.H."/>
            <person name="Hassan M."/>
            <person name="Klassen M."/>
            <person name="Woodard K."/>
            <person name="Webb A."/>
            <person name="Webby R.J."/>
            <person name="El Zowalaty M.E."/>
        </authorList>
    </citation>
    <scope>NUCLEOTIDE SEQUENCE [LARGE SCALE GENOMIC DNA]</scope>
    <source>
        <strain evidence="1">Pbs1</strain>
    </source>
</reference>
<organism evidence="1 2">
    <name type="scientific">Peronospora belbahrii</name>
    <dbReference type="NCBI Taxonomy" id="622444"/>
    <lineage>
        <taxon>Eukaryota</taxon>
        <taxon>Sar</taxon>
        <taxon>Stramenopiles</taxon>
        <taxon>Oomycota</taxon>
        <taxon>Peronosporomycetes</taxon>
        <taxon>Peronosporales</taxon>
        <taxon>Peronosporaceae</taxon>
        <taxon>Peronospora</taxon>
    </lineage>
</organism>
<accession>A0ABN8DCZ6</accession>
<dbReference type="InterPro" id="IPR010323">
    <property type="entry name" value="DUF924"/>
</dbReference>
<gene>
    <name evidence="1" type="ORF">PBS001_LOCUS8945</name>
</gene>